<evidence type="ECO:0000256" key="2">
    <source>
        <dbReference type="ARBA" id="ARBA00006457"/>
    </source>
</evidence>
<feature type="region of interest" description="Disordered" evidence="7">
    <location>
        <begin position="697"/>
        <end position="728"/>
    </location>
</feature>
<dbReference type="InterPro" id="IPR037138">
    <property type="entry name" value="His_deacetylse_dom_sf"/>
</dbReference>
<evidence type="ECO:0000256" key="7">
    <source>
        <dbReference type="SAM" id="MobiDB-lite"/>
    </source>
</evidence>
<evidence type="ECO:0000313" key="11">
    <source>
        <dbReference type="EMBL" id="KAK8961187.1"/>
    </source>
</evidence>
<dbReference type="PRINTS" id="PR01270">
    <property type="entry name" value="HDASUPER"/>
</dbReference>
<feature type="domain" description="Histone deacetylase" evidence="8">
    <location>
        <begin position="50"/>
        <end position="360"/>
    </location>
</feature>
<keyword evidence="4" id="KW-0378">Hydrolase</keyword>
<feature type="compositionally biased region" description="Pro residues" evidence="7">
    <location>
        <begin position="955"/>
        <end position="964"/>
    </location>
</feature>
<feature type="domain" description="Tf2-1-like SH3-like" evidence="10">
    <location>
        <begin position="842"/>
        <end position="902"/>
    </location>
</feature>
<dbReference type="InterPro" id="IPR056924">
    <property type="entry name" value="SH3_Tf2-1"/>
</dbReference>
<evidence type="ECO:0000259" key="9">
    <source>
        <dbReference type="Pfam" id="PF03732"/>
    </source>
</evidence>
<dbReference type="PRINTS" id="PR01271">
    <property type="entry name" value="HISDACETLASE"/>
</dbReference>
<feature type="region of interest" description="Disordered" evidence="7">
    <location>
        <begin position="1"/>
        <end position="24"/>
    </location>
</feature>
<dbReference type="CDD" id="cd09991">
    <property type="entry name" value="HDAC_classI"/>
    <property type="match status" value="1"/>
</dbReference>
<evidence type="ECO:0000256" key="6">
    <source>
        <dbReference type="ARBA" id="ARBA00048287"/>
    </source>
</evidence>
<evidence type="ECO:0000259" key="8">
    <source>
        <dbReference type="Pfam" id="PF00850"/>
    </source>
</evidence>
<dbReference type="InterPro" id="IPR023801">
    <property type="entry name" value="His_deacetylse_dom"/>
</dbReference>
<keyword evidence="12" id="KW-1185">Reference proteome</keyword>
<dbReference type="InterPro" id="IPR005162">
    <property type="entry name" value="Retrotrans_gag_dom"/>
</dbReference>
<sequence length="995" mass="111362">MPTSPAAAASDSYSSGGSSLPSPAATDARKRRVCYFYEPSIGDYYYGQGHPMKPHRIRMAHNLVVHYYLHRFMEVCRPFPASAADIRRFHSEDYVDFLASITPQVLAASASALGTAISDDGGSIHPFESSSSRQLRRFNVGEDCPVFEGLFEFCQASAGGSIGAAVKLNRGDADIAINWAGGLHHAKKCEASGFCYVNDIVLGILELLKFHKRVLYVDIDVHHGDGVEEAFYTTDRVMTVSFHKFGDFFPGTGHIKDVGFGSGKYYALNVPLNDGIDDESFTGLFRPLISKVMEIYQPDAVVLQCGADSLAGDRLGCFNLSVRGHADCLRFLRSFDVPLMVLGGGGYTMRNVARCWCYEVYFTPRLFTAVAVGVEPENKLPYSEYYEYFGPDYTLHIEPKNMENKNLPSDLEKISYWLVDIEYYLDYFELFGERRVERTRERDRLPRITSWVDMKRTLCQRYLPSSYRSCLFDQLFSLQQESMSVAEYKDCFDELVVRSDIREDSTMTTCRFRSGLRYDIRTKVVYHRSKSLEQTYQLALHYEQSLRSARAGRLDPHLDLRGTGPHIEVTMTPTTILSATTEVIHEADCSHPSEVLIPVSDLSLVSDPSPATLIESATERPIESAVLCDLCPSPTSLLLPCTGLVNTLTVDPILDTTPIDSFLSVGLCCSPVVIALSHITTESPELDVDLAVTMPPIQGNTSPYDSTHMQDLDLSDEPYDEPPVEPHDDPPHLGEVETRVSHSGMTPLSLSFLTLPQKRDLEWSMTYVGPTFSRLEYTHIGRTYLMTPHALDEFWDTPPAEPPDEFFLVWDAHHILESRLLVGVHDFHSDKRMREQIFNIDEKVMVRVRPERLPLGPAKKLSARRMSPYSIISRIGTNAYRLDIPASMGIHPVFNVEDLTPYYEPHEYVDPGIGDAQPPPPPLSLPYHPHTSPPSDGHPGSPTVATHPPGKSSPLVPPQAPPIAPGSTFREARDESITEIRSHQFVPTSDGPRRR</sequence>
<accession>A0ABR2MAJ5</accession>
<evidence type="ECO:0000256" key="1">
    <source>
        <dbReference type="ARBA" id="ARBA00001947"/>
    </source>
</evidence>
<name>A0ABR2MAJ5_9ASPA</name>
<evidence type="ECO:0000256" key="4">
    <source>
        <dbReference type="ARBA" id="ARBA00022801"/>
    </source>
</evidence>
<dbReference type="InterPro" id="IPR003084">
    <property type="entry name" value="HDAC_I/II"/>
</dbReference>
<keyword evidence="5" id="KW-0156">Chromatin regulator</keyword>
<dbReference type="Gene3D" id="3.40.800.20">
    <property type="entry name" value="Histone deacetylase domain"/>
    <property type="match status" value="1"/>
</dbReference>
<dbReference type="Proteomes" id="UP001412067">
    <property type="component" value="Unassembled WGS sequence"/>
</dbReference>
<feature type="compositionally biased region" description="Acidic residues" evidence="7">
    <location>
        <begin position="713"/>
        <end position="723"/>
    </location>
</feature>
<comment type="cofactor">
    <cofactor evidence="1">
        <name>Zn(2+)</name>
        <dbReference type="ChEBI" id="CHEBI:29105"/>
    </cofactor>
</comment>
<dbReference type="InterPro" id="IPR023696">
    <property type="entry name" value="Ureohydrolase_dom_sf"/>
</dbReference>
<proteinExistence type="inferred from homology"/>
<evidence type="ECO:0000256" key="5">
    <source>
        <dbReference type="ARBA" id="ARBA00022853"/>
    </source>
</evidence>
<dbReference type="EMBL" id="JBBWWR010000010">
    <property type="protein sequence ID" value="KAK8961187.1"/>
    <property type="molecule type" value="Genomic_DNA"/>
</dbReference>
<organism evidence="11 12">
    <name type="scientific">Platanthera guangdongensis</name>
    <dbReference type="NCBI Taxonomy" id="2320717"/>
    <lineage>
        <taxon>Eukaryota</taxon>
        <taxon>Viridiplantae</taxon>
        <taxon>Streptophyta</taxon>
        <taxon>Embryophyta</taxon>
        <taxon>Tracheophyta</taxon>
        <taxon>Spermatophyta</taxon>
        <taxon>Magnoliopsida</taxon>
        <taxon>Liliopsida</taxon>
        <taxon>Asparagales</taxon>
        <taxon>Orchidaceae</taxon>
        <taxon>Orchidoideae</taxon>
        <taxon>Orchideae</taxon>
        <taxon>Orchidinae</taxon>
        <taxon>Platanthera</taxon>
    </lineage>
</organism>
<feature type="compositionally biased region" description="Basic and acidic residues" evidence="7">
    <location>
        <begin position="970"/>
        <end position="982"/>
    </location>
</feature>
<dbReference type="SUPFAM" id="SSF52768">
    <property type="entry name" value="Arginase/deacetylase"/>
    <property type="match status" value="1"/>
</dbReference>
<comment type="similarity">
    <text evidence="2">Belongs to the histone deacetylase family. HD type 1 subfamily.</text>
</comment>
<feature type="region of interest" description="Disordered" evidence="7">
    <location>
        <begin position="907"/>
        <end position="995"/>
    </location>
</feature>
<dbReference type="EC" id="3.5.1.98" evidence="3"/>
<dbReference type="Pfam" id="PF00850">
    <property type="entry name" value="Hist_deacetyl"/>
    <property type="match status" value="1"/>
</dbReference>
<comment type="caution">
    <text evidence="11">The sequence shown here is derived from an EMBL/GenBank/DDBJ whole genome shotgun (WGS) entry which is preliminary data.</text>
</comment>
<feature type="compositionally biased region" description="Polar residues" evidence="7">
    <location>
        <begin position="698"/>
        <end position="709"/>
    </location>
</feature>
<reference evidence="11 12" key="1">
    <citation type="journal article" date="2022" name="Nat. Plants">
        <title>Genomes of leafy and leafless Platanthera orchids illuminate the evolution of mycoheterotrophy.</title>
        <authorList>
            <person name="Li M.H."/>
            <person name="Liu K.W."/>
            <person name="Li Z."/>
            <person name="Lu H.C."/>
            <person name="Ye Q.L."/>
            <person name="Zhang D."/>
            <person name="Wang J.Y."/>
            <person name="Li Y.F."/>
            <person name="Zhong Z.M."/>
            <person name="Liu X."/>
            <person name="Yu X."/>
            <person name="Liu D.K."/>
            <person name="Tu X.D."/>
            <person name="Liu B."/>
            <person name="Hao Y."/>
            <person name="Liao X.Y."/>
            <person name="Jiang Y.T."/>
            <person name="Sun W.H."/>
            <person name="Chen J."/>
            <person name="Chen Y.Q."/>
            <person name="Ai Y."/>
            <person name="Zhai J.W."/>
            <person name="Wu S.S."/>
            <person name="Zhou Z."/>
            <person name="Hsiao Y.Y."/>
            <person name="Wu W.L."/>
            <person name="Chen Y.Y."/>
            <person name="Lin Y.F."/>
            <person name="Hsu J.L."/>
            <person name="Li C.Y."/>
            <person name="Wang Z.W."/>
            <person name="Zhao X."/>
            <person name="Zhong W.Y."/>
            <person name="Ma X.K."/>
            <person name="Ma L."/>
            <person name="Huang J."/>
            <person name="Chen G.Z."/>
            <person name="Huang M.Z."/>
            <person name="Huang L."/>
            <person name="Peng D.H."/>
            <person name="Luo Y.B."/>
            <person name="Zou S.Q."/>
            <person name="Chen S.P."/>
            <person name="Lan S."/>
            <person name="Tsai W.C."/>
            <person name="Van de Peer Y."/>
            <person name="Liu Z.J."/>
        </authorList>
    </citation>
    <scope>NUCLEOTIDE SEQUENCE [LARGE SCALE GENOMIC DNA]</scope>
    <source>
        <strain evidence="11">Lor288</strain>
    </source>
</reference>
<dbReference type="PANTHER" id="PTHR10625">
    <property type="entry name" value="HISTONE DEACETYLASE HDAC1-RELATED"/>
    <property type="match status" value="1"/>
</dbReference>
<evidence type="ECO:0000313" key="12">
    <source>
        <dbReference type="Proteomes" id="UP001412067"/>
    </source>
</evidence>
<dbReference type="Pfam" id="PF24626">
    <property type="entry name" value="SH3_Tf2-1"/>
    <property type="match status" value="1"/>
</dbReference>
<gene>
    <name evidence="11" type="primary">HDA6</name>
    <name evidence="11" type="ORF">KSP40_PGU017088</name>
</gene>
<evidence type="ECO:0000256" key="3">
    <source>
        <dbReference type="ARBA" id="ARBA00012111"/>
    </source>
</evidence>
<dbReference type="PANTHER" id="PTHR10625:SF10">
    <property type="entry name" value="HISTONE DEACETYLASE HDAC1"/>
    <property type="match status" value="1"/>
</dbReference>
<dbReference type="Pfam" id="PF03732">
    <property type="entry name" value="Retrotrans_gag"/>
    <property type="match status" value="1"/>
</dbReference>
<feature type="domain" description="Retrotransposon gag" evidence="9">
    <location>
        <begin position="442"/>
        <end position="517"/>
    </location>
</feature>
<dbReference type="InterPro" id="IPR000286">
    <property type="entry name" value="HDACs"/>
</dbReference>
<comment type="catalytic activity">
    <reaction evidence="6">
        <text>N(6)-acetyl-L-lysyl-[histone] + H2O = L-lysyl-[histone] + acetate</text>
        <dbReference type="Rhea" id="RHEA:58196"/>
        <dbReference type="Rhea" id="RHEA-COMP:9845"/>
        <dbReference type="Rhea" id="RHEA-COMP:11338"/>
        <dbReference type="ChEBI" id="CHEBI:15377"/>
        <dbReference type="ChEBI" id="CHEBI:29969"/>
        <dbReference type="ChEBI" id="CHEBI:30089"/>
        <dbReference type="ChEBI" id="CHEBI:61930"/>
        <dbReference type="EC" id="3.5.1.98"/>
    </reaction>
</comment>
<feature type="compositionally biased region" description="Low complexity" evidence="7">
    <location>
        <begin position="925"/>
        <end position="935"/>
    </location>
</feature>
<evidence type="ECO:0000259" key="10">
    <source>
        <dbReference type="Pfam" id="PF24626"/>
    </source>
</evidence>
<protein>
    <recommendedName>
        <fullName evidence="3">histone deacetylase</fullName>
        <ecNumber evidence="3">3.5.1.98</ecNumber>
    </recommendedName>
</protein>